<evidence type="ECO:0000313" key="2">
    <source>
        <dbReference type="EMBL" id="EAW09451.1"/>
    </source>
</evidence>
<proteinExistence type="predicted"/>
<feature type="compositionally biased region" description="Basic residues" evidence="1">
    <location>
        <begin position="99"/>
        <end position="114"/>
    </location>
</feature>
<feature type="compositionally biased region" description="Basic and acidic residues" evidence="1">
    <location>
        <begin position="71"/>
        <end position="87"/>
    </location>
</feature>
<dbReference type="STRING" id="344612.A1CJX7"/>
<evidence type="ECO:0000256" key="1">
    <source>
        <dbReference type="SAM" id="MobiDB-lite"/>
    </source>
</evidence>
<sequence>MPQPSPSRTGYLEPATQDLIHHWILELEAQDVISGPQGRAAGSHQDLPDKGPDVQPISTETMTPKRTGKLGYERQPRYKTKEDRYEYKGSNGGNMCKKSSVKKIRSSKKARKHTINGNFHAPNVSRDRLTVSDNFELNTKAHADSTPSYVDAWTWDFSTEGKPRHP</sequence>
<evidence type="ECO:0000313" key="3">
    <source>
        <dbReference type="Proteomes" id="UP000006701"/>
    </source>
</evidence>
<dbReference type="VEuPathDB" id="FungiDB:ACLA_036550"/>
<protein>
    <submittedName>
        <fullName evidence="2">Uncharacterized protein</fullName>
    </submittedName>
</protein>
<dbReference type="KEGG" id="act:ACLA_036550"/>
<name>A1CJX7_ASPCL</name>
<dbReference type="HOGENOM" id="CLU_1602305_0_0_1"/>
<accession>A1CJX7</accession>
<gene>
    <name evidence="2" type="ORF">ACLA_036550</name>
</gene>
<dbReference type="GeneID" id="4703341"/>
<dbReference type="Proteomes" id="UP000006701">
    <property type="component" value="Unassembled WGS sequence"/>
</dbReference>
<dbReference type="AlphaFoldDB" id="A1CJX7"/>
<keyword evidence="3" id="KW-1185">Reference proteome</keyword>
<dbReference type="EMBL" id="DS027056">
    <property type="protein sequence ID" value="EAW09451.1"/>
    <property type="molecule type" value="Genomic_DNA"/>
</dbReference>
<reference evidence="2 3" key="1">
    <citation type="journal article" date="2008" name="PLoS Genet.">
        <title>Genomic islands in the pathogenic filamentous fungus Aspergillus fumigatus.</title>
        <authorList>
            <person name="Fedorova N.D."/>
            <person name="Khaldi N."/>
            <person name="Joardar V.S."/>
            <person name="Maiti R."/>
            <person name="Amedeo P."/>
            <person name="Anderson M.J."/>
            <person name="Crabtree J."/>
            <person name="Silva J.C."/>
            <person name="Badger J.H."/>
            <person name="Albarraq A."/>
            <person name="Angiuoli S."/>
            <person name="Bussey H."/>
            <person name="Bowyer P."/>
            <person name="Cotty P.J."/>
            <person name="Dyer P.S."/>
            <person name="Egan A."/>
            <person name="Galens K."/>
            <person name="Fraser-Liggett C.M."/>
            <person name="Haas B.J."/>
            <person name="Inman J.M."/>
            <person name="Kent R."/>
            <person name="Lemieux S."/>
            <person name="Malavazi I."/>
            <person name="Orvis J."/>
            <person name="Roemer T."/>
            <person name="Ronning C.M."/>
            <person name="Sundaram J.P."/>
            <person name="Sutton G."/>
            <person name="Turner G."/>
            <person name="Venter J.C."/>
            <person name="White O.R."/>
            <person name="Whitty B.R."/>
            <person name="Youngman P."/>
            <person name="Wolfe K.H."/>
            <person name="Goldman G.H."/>
            <person name="Wortman J.R."/>
            <person name="Jiang B."/>
            <person name="Denning D.W."/>
            <person name="Nierman W.C."/>
        </authorList>
    </citation>
    <scope>NUCLEOTIDE SEQUENCE [LARGE SCALE GENOMIC DNA]</scope>
    <source>
        <strain evidence="3">ATCC 1007 / CBS 513.65 / DSM 816 / NCTC 3887 / NRRL 1</strain>
    </source>
</reference>
<dbReference type="RefSeq" id="XP_001270877.1">
    <property type="nucleotide sequence ID" value="XM_001270876.1"/>
</dbReference>
<dbReference type="OrthoDB" id="2537141at2759"/>
<organism evidence="2 3">
    <name type="scientific">Aspergillus clavatus (strain ATCC 1007 / CBS 513.65 / DSM 816 / NCTC 3887 / NRRL 1 / QM 1276 / 107)</name>
    <dbReference type="NCBI Taxonomy" id="344612"/>
    <lineage>
        <taxon>Eukaryota</taxon>
        <taxon>Fungi</taxon>
        <taxon>Dikarya</taxon>
        <taxon>Ascomycota</taxon>
        <taxon>Pezizomycotina</taxon>
        <taxon>Eurotiomycetes</taxon>
        <taxon>Eurotiomycetidae</taxon>
        <taxon>Eurotiales</taxon>
        <taxon>Aspergillaceae</taxon>
        <taxon>Aspergillus</taxon>
        <taxon>Aspergillus subgen. Fumigati</taxon>
    </lineage>
</organism>
<feature type="region of interest" description="Disordered" evidence="1">
    <location>
        <begin position="34"/>
        <end position="124"/>
    </location>
</feature>